<accession>A0ABW6SCV1</accession>
<name>A0ABW6SCV1_9NOCA</name>
<proteinExistence type="predicted"/>
<dbReference type="RefSeq" id="WP_040827129.1">
    <property type="nucleotide sequence ID" value="NZ_JBIAQY010000019.1"/>
</dbReference>
<dbReference type="Proteomes" id="UP001601992">
    <property type="component" value="Unassembled WGS sequence"/>
</dbReference>
<evidence type="ECO:0000313" key="2">
    <source>
        <dbReference type="EMBL" id="MFF3573479.1"/>
    </source>
</evidence>
<dbReference type="SUPFAM" id="SSF53597">
    <property type="entry name" value="Dihydrofolate reductase-like"/>
    <property type="match status" value="1"/>
</dbReference>
<dbReference type="InterPro" id="IPR024072">
    <property type="entry name" value="DHFR-like_dom_sf"/>
</dbReference>
<dbReference type="Pfam" id="PF01872">
    <property type="entry name" value="RibD_C"/>
    <property type="match status" value="1"/>
</dbReference>
<protein>
    <submittedName>
        <fullName evidence="2">Dihydrofolate reductase family protein</fullName>
    </submittedName>
</protein>
<dbReference type="PANTHER" id="PTHR38011:SF11">
    <property type="entry name" value="2,5-DIAMINO-6-RIBOSYLAMINO-4(3H)-PYRIMIDINONE 5'-PHOSPHATE REDUCTASE"/>
    <property type="match status" value="1"/>
</dbReference>
<reference evidence="2 3" key="1">
    <citation type="submission" date="2024-10" db="EMBL/GenBank/DDBJ databases">
        <title>The Natural Products Discovery Center: Release of the First 8490 Sequenced Strains for Exploring Actinobacteria Biosynthetic Diversity.</title>
        <authorList>
            <person name="Kalkreuter E."/>
            <person name="Kautsar S.A."/>
            <person name="Yang D."/>
            <person name="Bader C.D."/>
            <person name="Teijaro C.N."/>
            <person name="Fluegel L."/>
            <person name="Davis C.M."/>
            <person name="Simpson J.R."/>
            <person name="Lauterbach L."/>
            <person name="Steele A.D."/>
            <person name="Gui C."/>
            <person name="Meng S."/>
            <person name="Li G."/>
            <person name="Viehrig K."/>
            <person name="Ye F."/>
            <person name="Su P."/>
            <person name="Kiefer A.F."/>
            <person name="Nichols A."/>
            <person name="Cepeda A.J."/>
            <person name="Yan W."/>
            <person name="Fan B."/>
            <person name="Jiang Y."/>
            <person name="Adhikari A."/>
            <person name="Zheng C.-J."/>
            <person name="Schuster L."/>
            <person name="Cowan T.M."/>
            <person name="Smanski M.J."/>
            <person name="Chevrette M.G."/>
            <person name="De Carvalho L.P.S."/>
            <person name="Shen B."/>
        </authorList>
    </citation>
    <scope>NUCLEOTIDE SEQUENCE [LARGE SCALE GENOMIC DNA]</scope>
    <source>
        <strain evidence="2 3">NPDC002593</strain>
    </source>
</reference>
<sequence length="189" mass="21040">MRKLVAFEHLTLDGFASSGQGTGFEWTHRAYSAELAEYAAHIQADFDTAVYGRETYLGMYGYWANQPNEESSPQERAHAEWVNAVDKIVCSTTLESAEWNNTRLITGHLAEEFSQLKAESGDTIAIYASPKLVHSFLDLGVIDEFRLVVHPVVIGSGTPLFPDKTALDLELIESKSFESGAVYLRYRTA</sequence>
<evidence type="ECO:0000313" key="3">
    <source>
        <dbReference type="Proteomes" id="UP001601992"/>
    </source>
</evidence>
<evidence type="ECO:0000259" key="1">
    <source>
        <dbReference type="Pfam" id="PF01872"/>
    </source>
</evidence>
<organism evidence="2 3">
    <name type="scientific">Nocardia jiangxiensis</name>
    <dbReference type="NCBI Taxonomy" id="282685"/>
    <lineage>
        <taxon>Bacteria</taxon>
        <taxon>Bacillati</taxon>
        <taxon>Actinomycetota</taxon>
        <taxon>Actinomycetes</taxon>
        <taxon>Mycobacteriales</taxon>
        <taxon>Nocardiaceae</taxon>
        <taxon>Nocardia</taxon>
    </lineage>
</organism>
<dbReference type="PANTHER" id="PTHR38011">
    <property type="entry name" value="DIHYDROFOLATE REDUCTASE FAMILY PROTEIN (AFU_ORTHOLOGUE AFUA_8G06820)"/>
    <property type="match status" value="1"/>
</dbReference>
<dbReference type="InterPro" id="IPR002734">
    <property type="entry name" value="RibDG_C"/>
</dbReference>
<gene>
    <name evidence="2" type="ORF">ACFYXQ_37560</name>
</gene>
<dbReference type="EMBL" id="JBIAQY010000019">
    <property type="protein sequence ID" value="MFF3573479.1"/>
    <property type="molecule type" value="Genomic_DNA"/>
</dbReference>
<feature type="domain" description="Bacterial bifunctional deaminase-reductase C-terminal" evidence="1">
    <location>
        <begin position="3"/>
        <end position="182"/>
    </location>
</feature>
<dbReference type="Gene3D" id="3.40.430.10">
    <property type="entry name" value="Dihydrofolate Reductase, subunit A"/>
    <property type="match status" value="1"/>
</dbReference>
<dbReference type="InterPro" id="IPR050765">
    <property type="entry name" value="Riboflavin_Biosynth_HTPR"/>
</dbReference>
<keyword evidence="3" id="KW-1185">Reference proteome</keyword>
<comment type="caution">
    <text evidence="2">The sequence shown here is derived from an EMBL/GenBank/DDBJ whole genome shotgun (WGS) entry which is preliminary data.</text>
</comment>